<proteinExistence type="predicted"/>
<sequence length="453" mass="50081">MSLPSQSTVLSKRPWNVVPSVPFGISSVRPRSPSWAHLAEEDDEVRSMSTSSVETSSAVSGGTSGSKQLAPPYSTPIEASVAYEAGLLKSDYNVSGSNPSMRLAFRYIVDDLHDVCRLFLCWVNQDGIPFHFRPIKPVLEAGEQGNLRGSRQPEKLDSTDKMMVTEKDHIETTFPGHAFVFCRKIEDFDFGQVKKWKSDGKPIVLTEGGMTIFVREKKSLASKSSKKDEAVKAEREGDREAYLVIGGFRPNVMPEEGTSDSEEGTSDSEDEDFDERELLVQLITLTLCKDQLSKSSEKDGEDIGCEDCALPIPFLRNVRPKHTNAFVSTGDLLDIGPVLKVDVCLTQLDPTPLDTSNKIYEEVVLGGWPCRVEPGCFPSDLDDPVTGVNSLRKRFEDDLREACAALPPHAREKLQQSTPVWINKSQSYGPKVAPVRNQDGCFHPGAEWLVRNG</sequence>
<keyword evidence="3" id="KW-1185">Reference proteome</keyword>
<feature type="region of interest" description="Disordered" evidence="1">
    <location>
        <begin position="41"/>
        <end position="71"/>
    </location>
</feature>
<comment type="caution">
    <text evidence="2">The sequence shown here is derived from an EMBL/GenBank/DDBJ whole genome shotgun (WGS) entry which is preliminary data.</text>
</comment>
<gene>
    <name evidence="2" type="ORF">THAOC_00542</name>
</gene>
<feature type="compositionally biased region" description="Acidic residues" evidence="1">
    <location>
        <begin position="257"/>
        <end position="271"/>
    </location>
</feature>
<evidence type="ECO:0000256" key="1">
    <source>
        <dbReference type="SAM" id="MobiDB-lite"/>
    </source>
</evidence>
<feature type="compositionally biased region" description="Low complexity" evidence="1">
    <location>
        <begin position="47"/>
        <end position="61"/>
    </location>
</feature>
<dbReference type="EMBL" id="AGNL01000632">
    <property type="protein sequence ID" value="EJK77613.1"/>
    <property type="molecule type" value="Genomic_DNA"/>
</dbReference>
<feature type="non-terminal residue" evidence="2">
    <location>
        <position position="453"/>
    </location>
</feature>
<organism evidence="2 3">
    <name type="scientific">Thalassiosira oceanica</name>
    <name type="common">Marine diatom</name>
    <dbReference type="NCBI Taxonomy" id="159749"/>
    <lineage>
        <taxon>Eukaryota</taxon>
        <taxon>Sar</taxon>
        <taxon>Stramenopiles</taxon>
        <taxon>Ochrophyta</taxon>
        <taxon>Bacillariophyta</taxon>
        <taxon>Coscinodiscophyceae</taxon>
        <taxon>Thalassiosirophycidae</taxon>
        <taxon>Thalassiosirales</taxon>
        <taxon>Thalassiosiraceae</taxon>
        <taxon>Thalassiosira</taxon>
    </lineage>
</organism>
<protein>
    <submittedName>
        <fullName evidence="2">Uncharacterized protein</fullName>
    </submittedName>
</protein>
<dbReference type="AlphaFoldDB" id="K0TFV2"/>
<accession>K0TFV2</accession>
<evidence type="ECO:0000313" key="2">
    <source>
        <dbReference type="EMBL" id="EJK77613.1"/>
    </source>
</evidence>
<dbReference type="Proteomes" id="UP000266841">
    <property type="component" value="Unassembled WGS sequence"/>
</dbReference>
<name>K0TFV2_THAOC</name>
<evidence type="ECO:0000313" key="3">
    <source>
        <dbReference type="Proteomes" id="UP000266841"/>
    </source>
</evidence>
<reference evidence="2 3" key="1">
    <citation type="journal article" date="2012" name="Genome Biol.">
        <title>Genome and low-iron response of an oceanic diatom adapted to chronic iron limitation.</title>
        <authorList>
            <person name="Lommer M."/>
            <person name="Specht M."/>
            <person name="Roy A.S."/>
            <person name="Kraemer L."/>
            <person name="Andreson R."/>
            <person name="Gutowska M.A."/>
            <person name="Wolf J."/>
            <person name="Bergner S.V."/>
            <person name="Schilhabel M.B."/>
            <person name="Klostermeier U.C."/>
            <person name="Beiko R.G."/>
            <person name="Rosenstiel P."/>
            <person name="Hippler M."/>
            <person name="Laroche J."/>
        </authorList>
    </citation>
    <scope>NUCLEOTIDE SEQUENCE [LARGE SCALE GENOMIC DNA]</scope>
    <source>
        <strain evidence="2 3">CCMP1005</strain>
    </source>
</reference>
<feature type="region of interest" description="Disordered" evidence="1">
    <location>
        <begin position="250"/>
        <end position="271"/>
    </location>
</feature>
<dbReference type="eggNOG" id="ENOG502S67A">
    <property type="taxonomic scope" value="Eukaryota"/>
</dbReference>